<dbReference type="PANTHER" id="PTHR33132">
    <property type="entry name" value="OSJNBB0118P14.9 PROTEIN"/>
    <property type="match status" value="1"/>
</dbReference>
<dbReference type="OMA" id="GGMSHAN"/>
<dbReference type="OrthoDB" id="1932391at2759"/>
<dbReference type="InParanoid" id="I1M6E2"/>
<dbReference type="Gramene" id="KRH14197">
    <property type="protein sequence ID" value="KRH14197"/>
    <property type="gene ID" value="GLYMA_14G011700"/>
</dbReference>
<evidence type="ECO:0000313" key="2">
    <source>
        <dbReference type="EMBL" id="KRH14197.1"/>
    </source>
</evidence>
<keyword evidence="4" id="KW-1185">Reference proteome</keyword>
<dbReference type="eggNOG" id="ENOG502SCP5">
    <property type="taxonomic scope" value="Eukaryota"/>
</dbReference>
<accession>I1M6E2</accession>
<feature type="compositionally biased region" description="Polar residues" evidence="1">
    <location>
        <begin position="83"/>
        <end position="105"/>
    </location>
</feature>
<dbReference type="HOGENOM" id="CLU_143924_0_0_1"/>
<sequence>MEGNMEKKSPCMNVIKLDGKEIKMPGLNMDDINKQSNMVVSVSTTPQAASALKKSSSERRSCLCSPTTHVGSFRCRHHRSGMSHASSVGSNLSAMSSNDSLQSQY</sequence>
<evidence type="ECO:0000313" key="3">
    <source>
        <dbReference type="EnsemblPlants" id="KRH14197"/>
    </source>
</evidence>
<evidence type="ECO:0000313" key="4">
    <source>
        <dbReference type="Proteomes" id="UP000008827"/>
    </source>
</evidence>
<reference evidence="2 3" key="1">
    <citation type="journal article" date="2010" name="Nature">
        <title>Genome sequence of the palaeopolyploid soybean.</title>
        <authorList>
            <person name="Schmutz J."/>
            <person name="Cannon S.B."/>
            <person name="Schlueter J."/>
            <person name="Ma J."/>
            <person name="Mitros T."/>
            <person name="Nelson W."/>
            <person name="Hyten D.L."/>
            <person name="Song Q."/>
            <person name="Thelen J.J."/>
            <person name="Cheng J."/>
            <person name="Xu D."/>
            <person name="Hellsten U."/>
            <person name="May G.D."/>
            <person name="Yu Y."/>
            <person name="Sakurai T."/>
            <person name="Umezawa T."/>
            <person name="Bhattacharyya M.K."/>
            <person name="Sandhu D."/>
            <person name="Valliyodan B."/>
            <person name="Lindquist E."/>
            <person name="Peto M."/>
            <person name="Grant D."/>
            <person name="Shu S."/>
            <person name="Goodstein D."/>
            <person name="Barry K."/>
            <person name="Futrell-Griggs M."/>
            <person name="Abernathy B."/>
            <person name="Du J."/>
            <person name="Tian Z."/>
            <person name="Zhu L."/>
            <person name="Gill N."/>
            <person name="Joshi T."/>
            <person name="Libault M."/>
            <person name="Sethuraman A."/>
            <person name="Zhang X.-C."/>
            <person name="Shinozaki K."/>
            <person name="Nguyen H.T."/>
            <person name="Wing R.A."/>
            <person name="Cregan P."/>
            <person name="Specht J."/>
            <person name="Grimwood J."/>
            <person name="Rokhsar D."/>
            <person name="Stacey G."/>
            <person name="Shoemaker R.C."/>
            <person name="Jackson S.A."/>
        </authorList>
    </citation>
    <scope>NUCLEOTIDE SEQUENCE [LARGE SCALE GENOMIC DNA]</scope>
    <source>
        <strain evidence="3">cv. Williams 82</strain>
        <tissue evidence="2">Callus</tissue>
    </source>
</reference>
<dbReference type="Proteomes" id="UP000008827">
    <property type="component" value="Chromosome 14"/>
</dbReference>
<dbReference type="EnsemblPlants" id="KRH14197">
    <property type="protein sequence ID" value="KRH14197"/>
    <property type="gene ID" value="GLYMA_14G011700"/>
</dbReference>
<dbReference type="PANTHER" id="PTHR33132:SF92">
    <property type="entry name" value="SERINE-RICH PROTEIN"/>
    <property type="match status" value="1"/>
</dbReference>
<gene>
    <name evidence="2" type="ORF">GLYMA_14G011700</name>
</gene>
<feature type="region of interest" description="Disordered" evidence="1">
    <location>
        <begin position="79"/>
        <end position="105"/>
    </location>
</feature>
<evidence type="ECO:0000256" key="1">
    <source>
        <dbReference type="SAM" id="MobiDB-lite"/>
    </source>
</evidence>
<proteinExistence type="predicted"/>
<feature type="region of interest" description="Disordered" evidence="1">
    <location>
        <begin position="50"/>
        <end position="69"/>
    </location>
</feature>
<organism evidence="3">
    <name type="scientific">Glycine max</name>
    <name type="common">Soybean</name>
    <name type="synonym">Glycine hispida</name>
    <dbReference type="NCBI Taxonomy" id="3847"/>
    <lineage>
        <taxon>Eukaryota</taxon>
        <taxon>Viridiplantae</taxon>
        <taxon>Streptophyta</taxon>
        <taxon>Embryophyta</taxon>
        <taxon>Tracheophyta</taxon>
        <taxon>Spermatophyta</taxon>
        <taxon>Magnoliopsida</taxon>
        <taxon>eudicotyledons</taxon>
        <taxon>Gunneridae</taxon>
        <taxon>Pentapetalae</taxon>
        <taxon>rosids</taxon>
        <taxon>fabids</taxon>
        <taxon>Fabales</taxon>
        <taxon>Fabaceae</taxon>
        <taxon>Papilionoideae</taxon>
        <taxon>50 kb inversion clade</taxon>
        <taxon>NPAAA clade</taxon>
        <taxon>indigoferoid/millettioid clade</taxon>
        <taxon>Phaseoleae</taxon>
        <taxon>Glycine</taxon>
        <taxon>Glycine subgen. Soja</taxon>
    </lineage>
</organism>
<dbReference type="AlphaFoldDB" id="I1M6E2"/>
<name>I1M6E2_SOYBN</name>
<dbReference type="PaxDb" id="3847-GLYMA14G01540.1"/>
<dbReference type="EMBL" id="CM000847">
    <property type="protein sequence ID" value="KRH14197.1"/>
    <property type="molecule type" value="Genomic_DNA"/>
</dbReference>
<protein>
    <submittedName>
        <fullName evidence="2 3">Uncharacterized protein</fullName>
    </submittedName>
</protein>
<reference evidence="2" key="3">
    <citation type="submission" date="2018-07" db="EMBL/GenBank/DDBJ databases">
        <title>WGS assembly of Glycine max.</title>
        <authorList>
            <person name="Schmutz J."/>
            <person name="Cannon S."/>
            <person name="Schlueter J."/>
            <person name="Ma J."/>
            <person name="Mitros T."/>
            <person name="Nelson W."/>
            <person name="Hyten D."/>
            <person name="Song Q."/>
            <person name="Thelen J."/>
            <person name="Cheng J."/>
            <person name="Xu D."/>
            <person name="Hellsten U."/>
            <person name="May G."/>
            <person name="Yu Y."/>
            <person name="Sakurai T."/>
            <person name="Umezawa T."/>
            <person name="Bhattacharyya M."/>
            <person name="Sandhu D."/>
            <person name="Valliyodan B."/>
            <person name="Lindquist E."/>
            <person name="Peto M."/>
            <person name="Grant D."/>
            <person name="Shu S."/>
            <person name="Goodstein D."/>
            <person name="Barry K."/>
            <person name="Futrell-Griggs M."/>
            <person name="Abernathy B."/>
            <person name="Du J."/>
            <person name="Tian Z."/>
            <person name="Zhu L."/>
            <person name="Gill N."/>
            <person name="Joshi T."/>
            <person name="Libault M."/>
            <person name="Sethuraman A."/>
            <person name="Zhang X."/>
            <person name="Shinozaki K."/>
            <person name="Nguyen H."/>
            <person name="Wing R."/>
            <person name="Cregan P."/>
            <person name="Specht J."/>
            <person name="Grimwood J."/>
            <person name="Rokhsar D."/>
            <person name="Stacey G."/>
            <person name="Shoemaker R."/>
            <person name="Jackson S."/>
        </authorList>
    </citation>
    <scope>NUCLEOTIDE SEQUENCE</scope>
    <source>
        <tissue evidence="2">Callus</tissue>
    </source>
</reference>
<reference evidence="3" key="2">
    <citation type="submission" date="2018-02" db="UniProtKB">
        <authorList>
            <consortium name="EnsemblPlants"/>
        </authorList>
    </citation>
    <scope>IDENTIFICATION</scope>
    <source>
        <strain evidence="3">Williams 82</strain>
    </source>
</reference>